<accession>A0A166BAE8</accession>
<dbReference type="Proteomes" id="UP000076798">
    <property type="component" value="Unassembled WGS sequence"/>
</dbReference>
<keyword evidence="2" id="KW-1185">Reference proteome</keyword>
<evidence type="ECO:0000313" key="2">
    <source>
        <dbReference type="Proteomes" id="UP000076798"/>
    </source>
</evidence>
<protein>
    <submittedName>
        <fullName evidence="1">Uncharacterized protein</fullName>
    </submittedName>
</protein>
<sequence>MSIKWRYLIFFVRSSYVSFGSSSVACSLSSSLFSHAMNPRIHQSVMSIEKIVIGKFQKECLSALLSLTL</sequence>
<dbReference type="PROSITE" id="PS51257">
    <property type="entry name" value="PROKAR_LIPOPROTEIN"/>
    <property type="match status" value="1"/>
</dbReference>
<organism evidence="1 2">
    <name type="scientific">Sistotremastrum suecicum HHB10207 ss-3</name>
    <dbReference type="NCBI Taxonomy" id="1314776"/>
    <lineage>
        <taxon>Eukaryota</taxon>
        <taxon>Fungi</taxon>
        <taxon>Dikarya</taxon>
        <taxon>Basidiomycota</taxon>
        <taxon>Agaricomycotina</taxon>
        <taxon>Agaricomycetes</taxon>
        <taxon>Sistotremastrales</taxon>
        <taxon>Sistotremastraceae</taxon>
        <taxon>Sistotremastrum</taxon>
    </lineage>
</organism>
<evidence type="ECO:0000313" key="1">
    <source>
        <dbReference type="EMBL" id="KZT36160.1"/>
    </source>
</evidence>
<gene>
    <name evidence="1" type="ORF">SISSUDRAFT_1050278</name>
</gene>
<dbReference type="AlphaFoldDB" id="A0A166BAE8"/>
<name>A0A166BAE8_9AGAM</name>
<reference evidence="1 2" key="1">
    <citation type="journal article" date="2016" name="Mol. Biol. Evol.">
        <title>Comparative Genomics of Early-Diverging Mushroom-Forming Fungi Provides Insights into the Origins of Lignocellulose Decay Capabilities.</title>
        <authorList>
            <person name="Nagy L.G."/>
            <person name="Riley R."/>
            <person name="Tritt A."/>
            <person name="Adam C."/>
            <person name="Daum C."/>
            <person name="Floudas D."/>
            <person name="Sun H."/>
            <person name="Yadav J.S."/>
            <person name="Pangilinan J."/>
            <person name="Larsson K.H."/>
            <person name="Matsuura K."/>
            <person name="Barry K."/>
            <person name="Labutti K."/>
            <person name="Kuo R."/>
            <person name="Ohm R.A."/>
            <person name="Bhattacharya S.S."/>
            <person name="Shirouzu T."/>
            <person name="Yoshinaga Y."/>
            <person name="Martin F.M."/>
            <person name="Grigoriev I.V."/>
            <person name="Hibbett D.S."/>
        </authorList>
    </citation>
    <scope>NUCLEOTIDE SEQUENCE [LARGE SCALE GENOMIC DNA]</scope>
    <source>
        <strain evidence="1 2">HHB10207 ss-3</strain>
    </source>
</reference>
<dbReference type="EMBL" id="KV428115">
    <property type="protein sequence ID" value="KZT36160.1"/>
    <property type="molecule type" value="Genomic_DNA"/>
</dbReference>
<proteinExistence type="predicted"/>